<gene>
    <name evidence="1" type="ORF">GHK53_29720</name>
</gene>
<evidence type="ECO:0000313" key="2">
    <source>
        <dbReference type="Proteomes" id="UP000429484"/>
    </source>
</evidence>
<sequence>MLRYDERLGECLGDDFANVFPDEMPQRADAPELLGGVESMPGAGDRKHYDLDDFVTYRKTRSSHSCGLARLLHDQPWARMLLRIHVSEQPK</sequence>
<dbReference type="EMBL" id="WISR01000243">
    <property type="protein sequence ID" value="MQW36836.1"/>
    <property type="molecule type" value="Genomic_DNA"/>
</dbReference>
<dbReference type="Proteomes" id="UP000429484">
    <property type="component" value="Unassembled WGS sequence"/>
</dbReference>
<organism evidence="1 2">
    <name type="scientific">Rhizobium meliloti</name>
    <name type="common">Ensifer meliloti</name>
    <name type="synonym">Sinorhizobium meliloti</name>
    <dbReference type="NCBI Taxonomy" id="382"/>
    <lineage>
        <taxon>Bacteria</taxon>
        <taxon>Pseudomonadati</taxon>
        <taxon>Pseudomonadota</taxon>
        <taxon>Alphaproteobacteria</taxon>
        <taxon>Hyphomicrobiales</taxon>
        <taxon>Rhizobiaceae</taxon>
        <taxon>Sinorhizobium/Ensifer group</taxon>
        <taxon>Sinorhizobium</taxon>
    </lineage>
</organism>
<comment type="caution">
    <text evidence="1">The sequence shown here is derived from an EMBL/GenBank/DDBJ whole genome shotgun (WGS) entry which is preliminary data.</text>
</comment>
<evidence type="ECO:0000313" key="1">
    <source>
        <dbReference type="EMBL" id="MQW36836.1"/>
    </source>
</evidence>
<reference evidence="1 2" key="1">
    <citation type="journal article" date="2013" name="Genome Biol.">
        <title>Comparative genomics of the core and accessory genomes of 48 Sinorhizobium strains comprising five genospecies.</title>
        <authorList>
            <person name="Sugawara M."/>
            <person name="Epstein B."/>
            <person name="Badgley B.D."/>
            <person name="Unno T."/>
            <person name="Xu L."/>
            <person name="Reese J."/>
            <person name="Gyaneshwar P."/>
            <person name="Denny R."/>
            <person name="Mudge J."/>
            <person name="Bharti A.K."/>
            <person name="Farmer A.D."/>
            <person name="May G.D."/>
            <person name="Woodward J.E."/>
            <person name="Medigue C."/>
            <person name="Vallenet D."/>
            <person name="Lajus A."/>
            <person name="Rouy Z."/>
            <person name="Martinez-Vaz B."/>
            <person name="Tiffin P."/>
            <person name="Young N.D."/>
            <person name="Sadowsky M.J."/>
        </authorList>
    </citation>
    <scope>NUCLEOTIDE SEQUENCE [LARGE SCALE GENOMIC DNA]</scope>
    <source>
        <strain evidence="1 2">N6B1</strain>
    </source>
</reference>
<name>A0AAW9TWP3_RHIML</name>
<accession>A0AAW9TWP3</accession>
<dbReference type="AlphaFoldDB" id="A0AAW9TWP3"/>
<protein>
    <submittedName>
        <fullName evidence="1">Uncharacterized protein</fullName>
    </submittedName>
</protein>
<proteinExistence type="predicted"/>